<gene>
    <name evidence="1" type="ORF">CVS89_00485</name>
</gene>
<protein>
    <submittedName>
        <fullName evidence="1">Uncharacterized protein</fullName>
    </submittedName>
</protein>
<proteinExistence type="predicted"/>
<dbReference type="Proteomes" id="UP000594571">
    <property type="component" value="Chromosome"/>
</dbReference>
<dbReference type="RefSeq" id="WP_107848471.1">
    <property type="nucleotide sequence ID" value="NZ_CABPTT010000001.1"/>
</dbReference>
<dbReference type="Pfam" id="PF26541">
    <property type="entry name" value="MafI2"/>
    <property type="match status" value="1"/>
</dbReference>
<reference evidence="1 2" key="2">
    <citation type="journal article" date="2020" name="Microb. Genom.">
        <title>Analysis of complete Campylobacter concisus genomes identifies genomospecies features, secretion systems and novel plasmids and their association with severe ulcerative colitis.</title>
        <authorList>
            <person name="Liu F."/>
            <person name="Chen S."/>
            <person name="Luu L.D.W."/>
            <person name="Lee S.A."/>
            <person name="Tay A.C.Y."/>
            <person name="Wu R."/>
            <person name="Riordan S.M."/>
            <person name="Lan R."/>
            <person name="Liu L."/>
            <person name="Zhang L."/>
        </authorList>
    </citation>
    <scope>NUCLEOTIDE SEQUENCE [LARGE SCALE GENOMIC DNA]</scope>
    <source>
        <strain evidence="1 2">H16O-S1</strain>
    </source>
</reference>
<evidence type="ECO:0000313" key="1">
    <source>
        <dbReference type="EMBL" id="QPH96791.1"/>
    </source>
</evidence>
<name>A0A7S9RRV6_9BACT</name>
<dbReference type="EMBL" id="CP049263">
    <property type="protein sequence ID" value="QPH96791.1"/>
    <property type="molecule type" value="Genomic_DNA"/>
</dbReference>
<evidence type="ECO:0000313" key="2">
    <source>
        <dbReference type="Proteomes" id="UP000594571"/>
    </source>
</evidence>
<organism evidence="1 2">
    <name type="scientific">Campylobacter concisus</name>
    <dbReference type="NCBI Taxonomy" id="199"/>
    <lineage>
        <taxon>Bacteria</taxon>
        <taxon>Pseudomonadati</taxon>
        <taxon>Campylobacterota</taxon>
        <taxon>Epsilonproteobacteria</taxon>
        <taxon>Campylobacterales</taxon>
        <taxon>Campylobacteraceae</taxon>
        <taxon>Campylobacter</taxon>
    </lineage>
</organism>
<dbReference type="AlphaFoldDB" id="A0A7S9RRV6"/>
<dbReference type="InterPro" id="IPR058702">
    <property type="entry name" value="MafI2-like"/>
</dbReference>
<sequence length="123" mass="14332">MDTKILLSTKRALQGEITQNMRALYVALENFTIKLLFIYNGEITDNDQDNIGYISSLIIADFNEYKIDEKAIRIDYPKSFVLSKKYVLAYESQENIASNSDKIFVDLDKLKLDKDWCIYKLDD</sequence>
<reference evidence="1 2" key="1">
    <citation type="journal article" date="2018" name="Emerg. Microbes Infect.">
        <title>Genomic analysis of oral Campylobacter concisus strains identified a potential bacterial molecular marker associated with active Crohn's disease.</title>
        <authorList>
            <person name="Liu F."/>
            <person name="Ma R."/>
            <person name="Tay C.Y.A."/>
            <person name="Octavia S."/>
            <person name="Lan R."/>
            <person name="Chung H.K.L."/>
            <person name="Riordan S.M."/>
            <person name="Grimm M.C."/>
            <person name="Leong R.W."/>
            <person name="Tanaka M.M."/>
            <person name="Connor S."/>
            <person name="Zhang L."/>
        </authorList>
    </citation>
    <scope>NUCLEOTIDE SEQUENCE [LARGE SCALE GENOMIC DNA]</scope>
    <source>
        <strain evidence="1 2">H16O-S1</strain>
    </source>
</reference>
<accession>A0A7S9RRV6</accession>